<dbReference type="EMBL" id="PDHS01000605">
    <property type="protein sequence ID" value="MQM32711.1"/>
    <property type="molecule type" value="Genomic_DNA"/>
</dbReference>
<evidence type="ECO:0000259" key="1">
    <source>
        <dbReference type="Pfam" id="PF13635"/>
    </source>
</evidence>
<dbReference type="AlphaFoldDB" id="A0A6A7RZ18"/>
<feature type="domain" description="DUF4143" evidence="1">
    <location>
        <begin position="1"/>
        <end position="52"/>
    </location>
</feature>
<proteinExistence type="predicted"/>
<gene>
    <name evidence="2" type="ORF">CRU78_20375</name>
</gene>
<organism evidence="2 3">
    <name type="scientific">Candidatus Accumulibacter phosphatis</name>
    <dbReference type="NCBI Taxonomy" id="327160"/>
    <lineage>
        <taxon>Bacteria</taxon>
        <taxon>Pseudomonadati</taxon>
        <taxon>Pseudomonadota</taxon>
        <taxon>Betaproteobacteria</taxon>
        <taxon>Candidatus Accumulibacter</taxon>
    </lineage>
</organism>
<dbReference type="Pfam" id="PF13635">
    <property type="entry name" value="DUF4143"/>
    <property type="match status" value="1"/>
</dbReference>
<accession>A0A6A7RZ18</accession>
<sequence length="92" mass="10239">MFETWVVGEFVKGRFNLGLPADLYFWRDNNGLEADLVFEVGTHIQPVEIKSGQTLTRDYLHAGQASGRFAGSEALPPWLIYGGSDSYERSGV</sequence>
<evidence type="ECO:0000313" key="3">
    <source>
        <dbReference type="Proteomes" id="UP000342300"/>
    </source>
</evidence>
<dbReference type="InterPro" id="IPR025420">
    <property type="entry name" value="DUF4143"/>
</dbReference>
<reference evidence="2 3" key="1">
    <citation type="submission" date="2017-09" db="EMBL/GenBank/DDBJ databases">
        <title>Metagenomic Analysis Reveals Denitrifying Candidatus Accumulibacter and Flanking Population as a Source of N2O.</title>
        <authorList>
            <person name="Gao H."/>
            <person name="Mao Y."/>
            <person name="Zhao X."/>
            <person name="Liu W.-T."/>
            <person name="Zhang T."/>
            <person name="Wells G."/>
        </authorList>
    </citation>
    <scope>NUCLEOTIDE SEQUENCE [LARGE SCALE GENOMIC DNA]</scope>
    <source>
        <strain evidence="2">CANDO_2_IC</strain>
    </source>
</reference>
<feature type="non-terminal residue" evidence="2">
    <location>
        <position position="92"/>
    </location>
</feature>
<dbReference type="Proteomes" id="UP000342300">
    <property type="component" value="Unassembled WGS sequence"/>
</dbReference>
<name>A0A6A7RZ18_9PROT</name>
<comment type="caution">
    <text evidence="2">The sequence shown here is derived from an EMBL/GenBank/DDBJ whole genome shotgun (WGS) entry which is preliminary data.</text>
</comment>
<evidence type="ECO:0000313" key="2">
    <source>
        <dbReference type="EMBL" id="MQM32711.1"/>
    </source>
</evidence>
<protein>
    <submittedName>
        <fullName evidence="2">AAA family ATPase</fullName>
    </submittedName>
</protein>